<evidence type="ECO:0000313" key="3">
    <source>
        <dbReference type="Proteomes" id="UP000015105"/>
    </source>
</evidence>
<feature type="compositionally biased region" description="Pro residues" evidence="1">
    <location>
        <begin position="34"/>
        <end position="49"/>
    </location>
</feature>
<proteinExistence type="predicted"/>
<sequence>CHILRYKNSLPWPVTALQRHSLGPLGSGVRSGSPSPPPRPRQPPLLPPPPGPFLYVGRIELLKYQLISYIMQKIRDHMVETYLNICGFATLYSCGVPVSVVQGQRQESAKSDNENKANDGEPSSAETEQSNGKANIGDTLMDESQTSNSFKY</sequence>
<keyword evidence="3" id="KW-1185">Reference proteome</keyword>
<feature type="compositionally biased region" description="Polar residues" evidence="1">
    <location>
        <begin position="142"/>
        <end position="152"/>
    </location>
</feature>
<feature type="region of interest" description="Disordered" evidence="1">
    <location>
        <begin position="102"/>
        <end position="152"/>
    </location>
</feature>
<name>A0A453A6L8_AEGTS</name>
<dbReference type="AlphaFoldDB" id="A0A453A6L8"/>
<protein>
    <submittedName>
        <fullName evidence="2">Uncharacterized protein</fullName>
    </submittedName>
</protein>
<reference evidence="3" key="1">
    <citation type="journal article" date="2014" name="Science">
        <title>Ancient hybridizations among the ancestral genomes of bread wheat.</title>
        <authorList>
            <consortium name="International Wheat Genome Sequencing Consortium,"/>
            <person name="Marcussen T."/>
            <person name="Sandve S.R."/>
            <person name="Heier L."/>
            <person name="Spannagl M."/>
            <person name="Pfeifer M."/>
            <person name="Jakobsen K.S."/>
            <person name="Wulff B.B."/>
            <person name="Steuernagel B."/>
            <person name="Mayer K.F."/>
            <person name="Olsen O.A."/>
        </authorList>
    </citation>
    <scope>NUCLEOTIDE SEQUENCE [LARGE SCALE GENOMIC DNA]</scope>
    <source>
        <strain evidence="3">cv. AL8/78</strain>
    </source>
</reference>
<accession>A0A453A6L8</accession>
<reference evidence="3" key="2">
    <citation type="journal article" date="2017" name="Nat. Plants">
        <title>The Aegilops tauschii genome reveals multiple impacts of transposons.</title>
        <authorList>
            <person name="Zhao G."/>
            <person name="Zou C."/>
            <person name="Li K."/>
            <person name="Wang K."/>
            <person name="Li T."/>
            <person name="Gao L."/>
            <person name="Zhang X."/>
            <person name="Wang H."/>
            <person name="Yang Z."/>
            <person name="Liu X."/>
            <person name="Jiang W."/>
            <person name="Mao L."/>
            <person name="Kong X."/>
            <person name="Jiao Y."/>
            <person name="Jia J."/>
        </authorList>
    </citation>
    <scope>NUCLEOTIDE SEQUENCE [LARGE SCALE GENOMIC DNA]</scope>
    <source>
        <strain evidence="3">cv. AL8/78</strain>
    </source>
</reference>
<evidence type="ECO:0000313" key="2">
    <source>
        <dbReference type="EnsemblPlants" id="AET2Gv20005400.2"/>
    </source>
</evidence>
<dbReference type="Proteomes" id="UP000015105">
    <property type="component" value="Chromosome 2D"/>
</dbReference>
<dbReference type="Gramene" id="AET2Gv20005400.2">
    <property type="protein sequence ID" value="AET2Gv20005400.2"/>
    <property type="gene ID" value="AET2Gv20005400"/>
</dbReference>
<reference evidence="2" key="4">
    <citation type="submission" date="2019-03" db="UniProtKB">
        <authorList>
            <consortium name="EnsemblPlants"/>
        </authorList>
    </citation>
    <scope>IDENTIFICATION</scope>
</reference>
<reference evidence="2" key="5">
    <citation type="journal article" date="2021" name="G3 (Bethesda)">
        <title>Aegilops tauschii genome assembly Aet v5.0 features greater sequence contiguity and improved annotation.</title>
        <authorList>
            <person name="Wang L."/>
            <person name="Zhu T."/>
            <person name="Rodriguez J.C."/>
            <person name="Deal K.R."/>
            <person name="Dubcovsky J."/>
            <person name="McGuire P.E."/>
            <person name="Lux T."/>
            <person name="Spannagl M."/>
            <person name="Mayer K.F.X."/>
            <person name="Baldrich P."/>
            <person name="Meyers B.C."/>
            <person name="Huo N."/>
            <person name="Gu Y.Q."/>
            <person name="Zhou H."/>
            <person name="Devos K.M."/>
            <person name="Bennetzen J.L."/>
            <person name="Unver T."/>
            <person name="Budak H."/>
            <person name="Gulick P.J."/>
            <person name="Galiba G."/>
            <person name="Kalapos B."/>
            <person name="Nelson D.R."/>
            <person name="Li P."/>
            <person name="You F.M."/>
            <person name="Luo M.C."/>
            <person name="Dvorak J."/>
        </authorList>
    </citation>
    <scope>NUCLEOTIDE SEQUENCE [LARGE SCALE GENOMIC DNA]</scope>
    <source>
        <strain evidence="2">cv. AL8/78</strain>
    </source>
</reference>
<feature type="region of interest" description="Disordered" evidence="1">
    <location>
        <begin position="23"/>
        <end position="49"/>
    </location>
</feature>
<reference evidence="2" key="3">
    <citation type="journal article" date="2017" name="Nature">
        <title>Genome sequence of the progenitor of the wheat D genome Aegilops tauschii.</title>
        <authorList>
            <person name="Luo M.C."/>
            <person name="Gu Y.Q."/>
            <person name="Puiu D."/>
            <person name="Wang H."/>
            <person name="Twardziok S.O."/>
            <person name="Deal K.R."/>
            <person name="Huo N."/>
            <person name="Zhu T."/>
            <person name="Wang L."/>
            <person name="Wang Y."/>
            <person name="McGuire P.E."/>
            <person name="Liu S."/>
            <person name="Long H."/>
            <person name="Ramasamy R.K."/>
            <person name="Rodriguez J.C."/>
            <person name="Van S.L."/>
            <person name="Yuan L."/>
            <person name="Wang Z."/>
            <person name="Xia Z."/>
            <person name="Xiao L."/>
            <person name="Anderson O.D."/>
            <person name="Ouyang S."/>
            <person name="Liang Y."/>
            <person name="Zimin A.V."/>
            <person name="Pertea G."/>
            <person name="Qi P."/>
            <person name="Bennetzen J.L."/>
            <person name="Dai X."/>
            <person name="Dawson M.W."/>
            <person name="Muller H.G."/>
            <person name="Kugler K."/>
            <person name="Rivarola-Duarte L."/>
            <person name="Spannagl M."/>
            <person name="Mayer K.F.X."/>
            <person name="Lu F.H."/>
            <person name="Bevan M.W."/>
            <person name="Leroy P."/>
            <person name="Li P."/>
            <person name="You F.M."/>
            <person name="Sun Q."/>
            <person name="Liu Z."/>
            <person name="Lyons E."/>
            <person name="Wicker T."/>
            <person name="Salzberg S.L."/>
            <person name="Devos K.M."/>
            <person name="Dvorak J."/>
        </authorList>
    </citation>
    <scope>NUCLEOTIDE SEQUENCE [LARGE SCALE GENOMIC DNA]</scope>
    <source>
        <strain evidence="2">cv. AL8/78</strain>
    </source>
</reference>
<feature type="compositionally biased region" description="Low complexity" evidence="1">
    <location>
        <begin position="23"/>
        <end position="33"/>
    </location>
</feature>
<evidence type="ECO:0000256" key="1">
    <source>
        <dbReference type="SAM" id="MobiDB-lite"/>
    </source>
</evidence>
<organism evidence="2 3">
    <name type="scientific">Aegilops tauschii subsp. strangulata</name>
    <name type="common">Goatgrass</name>
    <dbReference type="NCBI Taxonomy" id="200361"/>
    <lineage>
        <taxon>Eukaryota</taxon>
        <taxon>Viridiplantae</taxon>
        <taxon>Streptophyta</taxon>
        <taxon>Embryophyta</taxon>
        <taxon>Tracheophyta</taxon>
        <taxon>Spermatophyta</taxon>
        <taxon>Magnoliopsida</taxon>
        <taxon>Liliopsida</taxon>
        <taxon>Poales</taxon>
        <taxon>Poaceae</taxon>
        <taxon>BOP clade</taxon>
        <taxon>Pooideae</taxon>
        <taxon>Triticodae</taxon>
        <taxon>Triticeae</taxon>
        <taxon>Triticinae</taxon>
        <taxon>Aegilops</taxon>
    </lineage>
</organism>
<feature type="compositionally biased region" description="Polar residues" evidence="1">
    <location>
        <begin position="124"/>
        <end position="133"/>
    </location>
</feature>
<feature type="compositionally biased region" description="Basic and acidic residues" evidence="1">
    <location>
        <begin position="107"/>
        <end position="119"/>
    </location>
</feature>
<dbReference type="EnsemblPlants" id="AET2Gv20005400.2">
    <property type="protein sequence ID" value="AET2Gv20005400.2"/>
    <property type="gene ID" value="AET2Gv20005400"/>
</dbReference>